<feature type="transmembrane region" description="Helical" evidence="1">
    <location>
        <begin position="346"/>
        <end position="366"/>
    </location>
</feature>
<feature type="transmembrane region" description="Helical" evidence="1">
    <location>
        <begin position="164"/>
        <end position="180"/>
    </location>
</feature>
<feature type="transmembrane region" description="Helical" evidence="1">
    <location>
        <begin position="84"/>
        <end position="101"/>
    </location>
</feature>
<dbReference type="EMBL" id="JACCKB010000018">
    <property type="protein sequence ID" value="NYZ66817.1"/>
    <property type="molecule type" value="Genomic_DNA"/>
</dbReference>
<dbReference type="RefSeq" id="WP_180568844.1">
    <property type="nucleotide sequence ID" value="NZ_JACCKB010000018.1"/>
</dbReference>
<dbReference type="InterPro" id="IPR025513">
    <property type="entry name" value="DUF4401"/>
</dbReference>
<gene>
    <name evidence="3" type="ORF">H0A36_12420</name>
</gene>
<evidence type="ECO:0000313" key="4">
    <source>
        <dbReference type="Proteomes" id="UP000569732"/>
    </source>
</evidence>
<accession>A0A853IBA5</accession>
<sequence length="373" mass="41395">MTDLTTNQNTGYSAESLLAKLVDQSLTIGNPDQLKRFIIAQQQVSELPLYLRCLIGVGAFIASLCFIAFLFLVELIQFNNEAELVLWGLVFTAVAITLLKVAGEVHNAKQSFFIQLSFVAMAMGKTLFVLGVGIATESAWGVTCAILIITLITYSVYRISIDRFLSSFAVLASVMANIFWDKDLVSVREIVFNVFLFLQLLIAALLLCYEKVKRSLIPLSYAFVFSIIWAILILMDTSQFGYRNEQELISIMLPSCMLSISLIACMGWVAGSFSMLKSVPMVLATLVVIIIGFLSIPGVTLSILLLVLGYAKHENILSVTGVLFLPYCLVVFYYNLDITLLHKSVLLILSGLVLLAGRFCITYQGWDKCKENY</sequence>
<keyword evidence="1" id="KW-1133">Transmembrane helix</keyword>
<evidence type="ECO:0000256" key="1">
    <source>
        <dbReference type="SAM" id="Phobius"/>
    </source>
</evidence>
<keyword evidence="1" id="KW-0472">Membrane</keyword>
<feature type="transmembrane region" description="Helical" evidence="1">
    <location>
        <begin position="140"/>
        <end position="157"/>
    </location>
</feature>
<evidence type="ECO:0000313" key="3">
    <source>
        <dbReference type="EMBL" id="NYZ66817.1"/>
    </source>
</evidence>
<feature type="transmembrane region" description="Helical" evidence="1">
    <location>
        <begin position="49"/>
        <end position="72"/>
    </location>
</feature>
<dbReference type="Pfam" id="PF14351">
    <property type="entry name" value="DUF4401"/>
    <property type="match status" value="1"/>
</dbReference>
<protein>
    <submittedName>
        <fullName evidence="3">DUF4401 domain-containing protein</fullName>
    </submittedName>
</protein>
<name>A0A853IBA5_9GAMM</name>
<feature type="domain" description="DUF4401" evidence="2">
    <location>
        <begin position="48"/>
        <end position="362"/>
    </location>
</feature>
<dbReference type="Proteomes" id="UP000569732">
    <property type="component" value="Unassembled WGS sequence"/>
</dbReference>
<reference evidence="3 4" key="1">
    <citation type="submission" date="2020-07" db="EMBL/GenBank/DDBJ databases">
        <title>Endozoicomonas sp. nov., isolated from sediment.</title>
        <authorList>
            <person name="Gu T."/>
        </authorList>
    </citation>
    <scope>NUCLEOTIDE SEQUENCE [LARGE SCALE GENOMIC DNA]</scope>
    <source>
        <strain evidence="3 4">SM1973</strain>
    </source>
</reference>
<comment type="caution">
    <text evidence="3">The sequence shown here is derived from an EMBL/GenBank/DDBJ whole genome shotgun (WGS) entry which is preliminary data.</text>
</comment>
<feature type="transmembrane region" description="Helical" evidence="1">
    <location>
        <begin position="282"/>
        <end position="310"/>
    </location>
</feature>
<feature type="transmembrane region" description="Helical" evidence="1">
    <location>
        <begin position="221"/>
        <end position="242"/>
    </location>
</feature>
<evidence type="ECO:0000259" key="2">
    <source>
        <dbReference type="Pfam" id="PF14351"/>
    </source>
</evidence>
<proteinExistence type="predicted"/>
<organism evidence="3 4">
    <name type="scientific">Spartinivicinus marinus</name>
    <dbReference type="NCBI Taxonomy" id="2994442"/>
    <lineage>
        <taxon>Bacteria</taxon>
        <taxon>Pseudomonadati</taxon>
        <taxon>Pseudomonadota</taxon>
        <taxon>Gammaproteobacteria</taxon>
        <taxon>Oceanospirillales</taxon>
        <taxon>Zooshikellaceae</taxon>
        <taxon>Spartinivicinus</taxon>
    </lineage>
</organism>
<keyword evidence="4" id="KW-1185">Reference proteome</keyword>
<feature type="transmembrane region" description="Helical" evidence="1">
    <location>
        <begin position="192"/>
        <end position="209"/>
    </location>
</feature>
<keyword evidence="1" id="KW-0812">Transmembrane</keyword>
<feature type="transmembrane region" description="Helical" evidence="1">
    <location>
        <begin position="113"/>
        <end position="134"/>
    </location>
</feature>
<feature type="transmembrane region" description="Helical" evidence="1">
    <location>
        <begin position="248"/>
        <end position="270"/>
    </location>
</feature>
<feature type="transmembrane region" description="Helical" evidence="1">
    <location>
        <begin position="316"/>
        <end position="334"/>
    </location>
</feature>
<dbReference type="AlphaFoldDB" id="A0A853IBA5"/>